<keyword evidence="2" id="KW-0675">Receptor</keyword>
<dbReference type="Proteomes" id="UP000283530">
    <property type="component" value="Unassembled WGS sequence"/>
</dbReference>
<dbReference type="AlphaFoldDB" id="A0A443ND74"/>
<feature type="compositionally biased region" description="Low complexity" evidence="1">
    <location>
        <begin position="67"/>
        <end position="77"/>
    </location>
</feature>
<evidence type="ECO:0000256" key="1">
    <source>
        <dbReference type="SAM" id="MobiDB-lite"/>
    </source>
</evidence>
<keyword evidence="2" id="KW-0418">Kinase</keyword>
<feature type="compositionally biased region" description="Polar residues" evidence="1">
    <location>
        <begin position="1"/>
        <end position="12"/>
    </location>
</feature>
<feature type="compositionally biased region" description="Low complexity" evidence="1">
    <location>
        <begin position="21"/>
        <end position="46"/>
    </location>
</feature>
<dbReference type="OrthoDB" id="1896065at2759"/>
<evidence type="ECO:0000313" key="3">
    <source>
        <dbReference type="Proteomes" id="UP000283530"/>
    </source>
</evidence>
<organism evidence="2 3">
    <name type="scientific">Cinnamomum micranthum f. kanehirae</name>
    <dbReference type="NCBI Taxonomy" id="337451"/>
    <lineage>
        <taxon>Eukaryota</taxon>
        <taxon>Viridiplantae</taxon>
        <taxon>Streptophyta</taxon>
        <taxon>Embryophyta</taxon>
        <taxon>Tracheophyta</taxon>
        <taxon>Spermatophyta</taxon>
        <taxon>Magnoliopsida</taxon>
        <taxon>Magnoliidae</taxon>
        <taxon>Laurales</taxon>
        <taxon>Lauraceae</taxon>
        <taxon>Cinnamomum</taxon>
    </lineage>
</organism>
<keyword evidence="2" id="KW-0808">Transferase</keyword>
<evidence type="ECO:0000313" key="2">
    <source>
        <dbReference type="EMBL" id="RWR76467.1"/>
    </source>
</evidence>
<name>A0A443ND74_9MAGN</name>
<dbReference type="EMBL" id="QPKB01000002">
    <property type="protein sequence ID" value="RWR76467.1"/>
    <property type="molecule type" value="Genomic_DNA"/>
</dbReference>
<dbReference type="Pfam" id="PF05623">
    <property type="entry name" value="DUF789"/>
    <property type="match status" value="1"/>
</dbReference>
<reference evidence="2 3" key="1">
    <citation type="journal article" date="2019" name="Nat. Plants">
        <title>Stout camphor tree genome fills gaps in understanding of flowering plant genome evolution.</title>
        <authorList>
            <person name="Chaw S.M."/>
            <person name="Liu Y.C."/>
            <person name="Wu Y.W."/>
            <person name="Wang H.Y."/>
            <person name="Lin C.I."/>
            <person name="Wu C.S."/>
            <person name="Ke H.M."/>
            <person name="Chang L.Y."/>
            <person name="Hsu C.Y."/>
            <person name="Yang H.T."/>
            <person name="Sudianto E."/>
            <person name="Hsu M.H."/>
            <person name="Wu K.P."/>
            <person name="Wang L.N."/>
            <person name="Leebens-Mack J.H."/>
            <person name="Tsai I.J."/>
        </authorList>
    </citation>
    <scope>NUCLEOTIDE SEQUENCE [LARGE SCALE GENOMIC DNA]</scope>
    <source>
        <strain evidence="3">cv. Chaw 1501</strain>
        <tissue evidence="2">Young leaves</tissue>
    </source>
</reference>
<proteinExistence type="predicted"/>
<protein>
    <submittedName>
        <fullName evidence="2">Proline-rich receptor-like protein kinase PERK9</fullName>
    </submittedName>
</protein>
<dbReference type="PANTHER" id="PTHR31343">
    <property type="entry name" value="T15D22.8"/>
    <property type="match status" value="1"/>
</dbReference>
<keyword evidence="3" id="KW-1185">Reference proteome</keyword>
<dbReference type="PANTHER" id="PTHR31343:SF8">
    <property type="entry name" value="OS07G0246600 PROTEIN"/>
    <property type="match status" value="1"/>
</dbReference>
<feature type="region of interest" description="Disordered" evidence="1">
    <location>
        <begin position="171"/>
        <end position="209"/>
    </location>
</feature>
<accession>A0A443ND74</accession>
<comment type="caution">
    <text evidence="2">The sequence shown here is derived from an EMBL/GenBank/DDBJ whole genome shotgun (WGS) entry which is preliminary data.</text>
</comment>
<feature type="region of interest" description="Disordered" evidence="1">
    <location>
        <begin position="1"/>
        <end position="89"/>
    </location>
</feature>
<gene>
    <name evidence="2" type="ORF">CKAN_00490900</name>
</gene>
<dbReference type="InterPro" id="IPR008507">
    <property type="entry name" value="DUF789"/>
</dbReference>
<feature type="compositionally biased region" description="Basic and acidic residues" evidence="1">
    <location>
        <begin position="54"/>
        <end position="64"/>
    </location>
</feature>
<sequence length="385" mass="43292">MQGSGAVSLSRSHGTDRFYNPPAVRRQLQQQLQRERAAAAAAAKPKASPPAAPEAREVENRVESSDESSSSKPSVCSSPPPLRPPGNLDRFIEAMTPTVPAQYLSKTSVRRLRNCDADPYYNLGDLWESFKEWSAYGAGVPLVLNGSDSVIQYYVPYLSAIQIYVDSSKLSSMSSSRRPGEESDGGESCRETSSDESTNCDVDSPKQDGLRSNRQGLVFEYFERDPPYSREPLADKISVLACQFPDLKKYRSCDLQHNSWISVAWYPIYRIPTGPTLRDLDACFLTFHLLSKRLGCTSNIQPQVRGSRKVSSPVDMPSKLSLPVFGLAHYKFRGSIWTTNGVHERQQVSDLLQDAEKWLRHLRDDQPGFDHPDFRFFASHNTFWR</sequence>
<dbReference type="GO" id="GO:0016301">
    <property type="term" value="F:kinase activity"/>
    <property type="evidence" value="ECO:0007669"/>
    <property type="project" value="UniProtKB-KW"/>
</dbReference>